<gene>
    <name evidence="1" type="ORF">OBE_00774</name>
</gene>
<evidence type="ECO:0000313" key="1">
    <source>
        <dbReference type="EMBL" id="EKC76563.1"/>
    </source>
</evidence>
<keyword evidence="1" id="KW-0240">DNA-directed RNA polymerase</keyword>
<reference evidence="1" key="1">
    <citation type="journal article" date="2013" name="Environ. Microbiol.">
        <title>Microbiota from the distal guts of lean and obese adolescents exhibit partial functional redundancy besides clear differences in community structure.</title>
        <authorList>
            <person name="Ferrer M."/>
            <person name="Ruiz A."/>
            <person name="Lanza F."/>
            <person name="Haange S.B."/>
            <person name="Oberbach A."/>
            <person name="Till H."/>
            <person name="Bargiela R."/>
            <person name="Campoy C."/>
            <person name="Segura M.T."/>
            <person name="Richter M."/>
            <person name="von Bergen M."/>
            <person name="Seifert J."/>
            <person name="Suarez A."/>
        </authorList>
    </citation>
    <scope>NUCLEOTIDE SEQUENCE</scope>
</reference>
<protein>
    <submittedName>
        <fullName evidence="1">DNA-directed RNA polymerase specialized sigma subunit, sigma24</fullName>
    </submittedName>
</protein>
<name>K1U2Z4_9ZZZZ</name>
<dbReference type="EMBL" id="AJWZ01000530">
    <property type="protein sequence ID" value="EKC76563.1"/>
    <property type="molecule type" value="Genomic_DNA"/>
</dbReference>
<dbReference type="AlphaFoldDB" id="K1U2Z4"/>
<feature type="non-terminal residue" evidence="1">
    <location>
        <position position="39"/>
    </location>
</feature>
<comment type="caution">
    <text evidence="1">The sequence shown here is derived from an EMBL/GenBank/DDBJ whole genome shotgun (WGS) entry which is preliminary data.</text>
</comment>
<dbReference type="GO" id="GO:0000428">
    <property type="term" value="C:DNA-directed RNA polymerase complex"/>
    <property type="evidence" value="ECO:0007669"/>
    <property type="project" value="UniProtKB-KW"/>
</dbReference>
<accession>K1U2Z4</accession>
<sequence>MNISDKNITTLLESRNEQALKLLSEKYGGLCSSISYNVL</sequence>
<organism evidence="1">
    <name type="scientific">human gut metagenome</name>
    <dbReference type="NCBI Taxonomy" id="408170"/>
    <lineage>
        <taxon>unclassified sequences</taxon>
        <taxon>metagenomes</taxon>
        <taxon>organismal metagenomes</taxon>
    </lineage>
</organism>
<proteinExistence type="predicted"/>
<keyword evidence="1" id="KW-0804">Transcription</keyword>